<feature type="region of interest" description="Disordered" evidence="1">
    <location>
        <begin position="349"/>
        <end position="388"/>
    </location>
</feature>
<feature type="compositionally biased region" description="Low complexity" evidence="1">
    <location>
        <begin position="261"/>
        <end position="270"/>
    </location>
</feature>
<dbReference type="STRING" id="41427.A0A182J0W9"/>
<evidence type="ECO:0000256" key="1">
    <source>
        <dbReference type="SAM" id="MobiDB-lite"/>
    </source>
</evidence>
<protein>
    <submittedName>
        <fullName evidence="2">Uncharacterized protein</fullName>
    </submittedName>
</protein>
<organism evidence="2">
    <name type="scientific">Anopheles atroparvus</name>
    <name type="common">European mosquito</name>
    <dbReference type="NCBI Taxonomy" id="41427"/>
    <lineage>
        <taxon>Eukaryota</taxon>
        <taxon>Metazoa</taxon>
        <taxon>Ecdysozoa</taxon>
        <taxon>Arthropoda</taxon>
        <taxon>Hexapoda</taxon>
        <taxon>Insecta</taxon>
        <taxon>Pterygota</taxon>
        <taxon>Neoptera</taxon>
        <taxon>Endopterygota</taxon>
        <taxon>Diptera</taxon>
        <taxon>Nematocera</taxon>
        <taxon>Culicoidea</taxon>
        <taxon>Culicidae</taxon>
        <taxon>Anophelinae</taxon>
        <taxon>Anopheles</taxon>
    </lineage>
</organism>
<feature type="region of interest" description="Disordered" evidence="1">
    <location>
        <begin position="156"/>
        <end position="204"/>
    </location>
</feature>
<dbReference type="AlphaFoldDB" id="A0A182J0W9"/>
<name>A0A182J0W9_ANOAO</name>
<feature type="compositionally biased region" description="Basic residues" evidence="1">
    <location>
        <begin position="349"/>
        <end position="375"/>
    </location>
</feature>
<sequence>MLSLATFKADNRSVHLPFFSTLTPRGIPVWLALPCAARFGWPVQQDWDQVSAYSGRSIPRPRIYPMENAAIPDDLRSHVSHFSAVGGGPGGAGGPKVGKARSIADGQSHHSFSNHSQRGYLGSAFPSNLVNSRPELRQSRQSLAAASERMSRASYAGSIVHGPAHSIASSTRRTRPRSRSRDQLSGTHIHTHQHRPGSRYSTAGSTHTLNNYCDTSDNWTDHDMDIYMARNPTARNGGMRLPSDGAGGEDDGARRMSSAIGDPPAAPAGGTQCNDPARAGGDGGTAASEWIPRTMNDRNDADEDERIFANEPPPEYSEINENVPVATIALHDYGALQAPLHLHQLQHLQHNHHHNHHHHHPHHHHHHHPHQKLRRSNSPPPLESLLLSQDGPGYVELENYCNRLKENLQH</sequence>
<evidence type="ECO:0000313" key="2">
    <source>
        <dbReference type="EnsemblMetazoa" id="AATE009235-PA.1"/>
    </source>
</evidence>
<proteinExistence type="predicted"/>
<accession>A0A182J0W9</accession>
<reference evidence="2" key="1">
    <citation type="submission" date="2022-08" db="UniProtKB">
        <authorList>
            <consortium name="EnsemblMetazoa"/>
        </authorList>
    </citation>
    <scope>IDENTIFICATION</scope>
    <source>
        <strain evidence="2">EBRO</strain>
    </source>
</reference>
<dbReference type="EnsemblMetazoa" id="AATE009235-RA">
    <property type="protein sequence ID" value="AATE009235-PA.1"/>
    <property type="gene ID" value="AATE009235"/>
</dbReference>
<dbReference type="VEuPathDB" id="VectorBase:AATE009235"/>
<feature type="region of interest" description="Disordered" evidence="1">
    <location>
        <begin position="231"/>
        <end position="318"/>
    </location>
</feature>